<accession>A0A8S4E8J1</accession>
<feature type="compositionally biased region" description="Low complexity" evidence="1">
    <location>
        <begin position="80"/>
        <end position="119"/>
    </location>
</feature>
<protein>
    <submittedName>
        <fullName evidence="3">(diamondback moth) hypothetical protein</fullName>
    </submittedName>
</protein>
<gene>
    <name evidence="3" type="ORF">PLXY2_LOCUS4610</name>
</gene>
<feature type="region of interest" description="Disordered" evidence="1">
    <location>
        <begin position="75"/>
        <end position="119"/>
    </location>
</feature>
<keyword evidence="2" id="KW-0732">Signal</keyword>
<feature type="signal peptide" evidence="2">
    <location>
        <begin position="1"/>
        <end position="21"/>
    </location>
</feature>
<organism evidence="3 4">
    <name type="scientific">Plutella xylostella</name>
    <name type="common">Diamondback moth</name>
    <name type="synonym">Plutella maculipennis</name>
    <dbReference type="NCBI Taxonomy" id="51655"/>
    <lineage>
        <taxon>Eukaryota</taxon>
        <taxon>Metazoa</taxon>
        <taxon>Ecdysozoa</taxon>
        <taxon>Arthropoda</taxon>
        <taxon>Hexapoda</taxon>
        <taxon>Insecta</taxon>
        <taxon>Pterygota</taxon>
        <taxon>Neoptera</taxon>
        <taxon>Endopterygota</taxon>
        <taxon>Lepidoptera</taxon>
        <taxon>Glossata</taxon>
        <taxon>Ditrysia</taxon>
        <taxon>Yponomeutoidea</taxon>
        <taxon>Plutellidae</taxon>
        <taxon>Plutella</taxon>
    </lineage>
</organism>
<proteinExistence type="predicted"/>
<keyword evidence="4" id="KW-1185">Reference proteome</keyword>
<name>A0A8S4E8J1_PLUXY</name>
<dbReference type="EMBL" id="CAJHNJ030000013">
    <property type="protein sequence ID" value="CAG9111603.1"/>
    <property type="molecule type" value="Genomic_DNA"/>
</dbReference>
<evidence type="ECO:0000313" key="4">
    <source>
        <dbReference type="Proteomes" id="UP000653454"/>
    </source>
</evidence>
<comment type="caution">
    <text evidence="3">The sequence shown here is derived from an EMBL/GenBank/DDBJ whole genome shotgun (WGS) entry which is preliminary data.</text>
</comment>
<evidence type="ECO:0000313" key="3">
    <source>
        <dbReference type="EMBL" id="CAG9111603.1"/>
    </source>
</evidence>
<dbReference type="Proteomes" id="UP000653454">
    <property type="component" value="Unassembled WGS sequence"/>
</dbReference>
<reference evidence="3" key="1">
    <citation type="submission" date="2020-11" db="EMBL/GenBank/DDBJ databases">
        <authorList>
            <person name="Whiteford S."/>
        </authorList>
    </citation>
    <scope>NUCLEOTIDE SEQUENCE</scope>
</reference>
<dbReference type="AlphaFoldDB" id="A0A8S4E8J1"/>
<evidence type="ECO:0000256" key="1">
    <source>
        <dbReference type="SAM" id="MobiDB-lite"/>
    </source>
</evidence>
<evidence type="ECO:0000256" key="2">
    <source>
        <dbReference type="SAM" id="SignalP"/>
    </source>
</evidence>
<sequence>MALLLSLCTLVFVTLNVLVSCGINTVSEARARNDPVMRFLCSPDFQHPFTNQLKVQKIICFLCYGFVPHCLPPAQPQPPAHTARPTTAATSTTSTTTARSTTTTPSTTTSTGTTVEATE</sequence>
<feature type="chain" id="PRO_5035803936" evidence="2">
    <location>
        <begin position="22"/>
        <end position="119"/>
    </location>
</feature>